<sequence>MNRAPLIFLGVFLALAFSWTGIVLVNQIAYGSLTPIYDENESKAFPEPMPGIVKRGELVYQDLGCVYCHTQQVRRPGYGSDIERGWGERGSVARDYIYENRVMLGTMRTGPDLRNIGARQSDETWHLLHLYDPQLTSRGSVMPPYRFLFEMRKIVGEPSPDAISIPTTYTDGVAVPAHSIPAEGYEVVPTARAKALVAYLIQRKDTYGFPEAFKLHHEKAEEEDAADSEEEGN</sequence>
<organism evidence="6 7">
    <name type="scientific">Actomonas aquatica</name>
    <dbReference type="NCBI Taxonomy" id="2866162"/>
    <lineage>
        <taxon>Bacteria</taxon>
        <taxon>Pseudomonadati</taxon>
        <taxon>Verrucomicrobiota</taxon>
        <taxon>Opitutia</taxon>
        <taxon>Opitutales</taxon>
        <taxon>Opitutaceae</taxon>
        <taxon>Actomonas</taxon>
    </lineage>
</organism>
<dbReference type="InterPro" id="IPR003468">
    <property type="entry name" value="Cyt_c_oxidase_monohaem-su/FixO"/>
</dbReference>
<reference evidence="6 7" key="1">
    <citation type="submission" date="2021-08" db="EMBL/GenBank/DDBJ databases">
        <authorList>
            <person name="Zhang D."/>
            <person name="Zhang A."/>
            <person name="Wang L."/>
        </authorList>
    </citation>
    <scope>NUCLEOTIDE SEQUENCE [LARGE SCALE GENOMIC DNA]</scope>
    <source>
        <strain evidence="6 7">WL0086</strain>
    </source>
</reference>
<accession>A0ABZ1CBK7</accession>
<evidence type="ECO:0000313" key="6">
    <source>
        <dbReference type="EMBL" id="WRQ88969.1"/>
    </source>
</evidence>
<dbReference type="RefSeq" id="WP_221030847.1">
    <property type="nucleotide sequence ID" value="NZ_CP139781.1"/>
</dbReference>
<dbReference type="InterPro" id="IPR009056">
    <property type="entry name" value="Cyt_c-like_dom"/>
</dbReference>
<keyword evidence="2 4" id="KW-0479">Metal-binding</keyword>
<dbReference type="InterPro" id="IPR036909">
    <property type="entry name" value="Cyt_c-like_dom_sf"/>
</dbReference>
<evidence type="ECO:0000313" key="7">
    <source>
        <dbReference type="Proteomes" id="UP000738431"/>
    </source>
</evidence>
<evidence type="ECO:0000256" key="4">
    <source>
        <dbReference type="PROSITE-ProRule" id="PRU00433"/>
    </source>
</evidence>
<proteinExistence type="predicted"/>
<keyword evidence="1 4" id="KW-0349">Heme</keyword>
<evidence type="ECO:0000259" key="5">
    <source>
        <dbReference type="PROSITE" id="PS51007"/>
    </source>
</evidence>
<feature type="domain" description="Cytochrome c" evidence="5">
    <location>
        <begin position="51"/>
        <end position="204"/>
    </location>
</feature>
<evidence type="ECO:0000256" key="1">
    <source>
        <dbReference type="ARBA" id="ARBA00022617"/>
    </source>
</evidence>
<gene>
    <name evidence="6" type="ORF">K1X11_006090</name>
</gene>
<name>A0ABZ1CBK7_9BACT</name>
<keyword evidence="3 4" id="KW-0408">Iron</keyword>
<dbReference type="Proteomes" id="UP000738431">
    <property type="component" value="Chromosome"/>
</dbReference>
<evidence type="ECO:0000256" key="2">
    <source>
        <dbReference type="ARBA" id="ARBA00022723"/>
    </source>
</evidence>
<dbReference type="EMBL" id="CP139781">
    <property type="protein sequence ID" value="WRQ88969.1"/>
    <property type="molecule type" value="Genomic_DNA"/>
</dbReference>
<dbReference type="PROSITE" id="PS51007">
    <property type="entry name" value="CYTC"/>
    <property type="match status" value="1"/>
</dbReference>
<keyword evidence="7" id="KW-1185">Reference proteome</keyword>
<reference evidence="6 7" key="2">
    <citation type="submission" date="2023-12" db="EMBL/GenBank/DDBJ databases">
        <title>Description of an unclassified Opitutus bacterium of Verrucomicrobiota.</title>
        <authorList>
            <person name="Zhang D.-F."/>
        </authorList>
    </citation>
    <scope>NUCLEOTIDE SEQUENCE [LARGE SCALE GENOMIC DNA]</scope>
    <source>
        <strain evidence="6 7">WL0086</strain>
    </source>
</reference>
<dbReference type="Gene3D" id="1.10.760.10">
    <property type="entry name" value="Cytochrome c-like domain"/>
    <property type="match status" value="1"/>
</dbReference>
<dbReference type="Pfam" id="PF02433">
    <property type="entry name" value="FixO"/>
    <property type="match status" value="1"/>
</dbReference>
<dbReference type="SUPFAM" id="SSF46626">
    <property type="entry name" value="Cytochrome c"/>
    <property type="match status" value="1"/>
</dbReference>
<evidence type="ECO:0000256" key="3">
    <source>
        <dbReference type="ARBA" id="ARBA00023004"/>
    </source>
</evidence>
<protein>
    <submittedName>
        <fullName evidence="6">Cbb3-type cytochrome c oxidase subunit II</fullName>
    </submittedName>
</protein>